<evidence type="ECO:0000256" key="2">
    <source>
        <dbReference type="ARBA" id="ARBA00004141"/>
    </source>
</evidence>
<protein>
    <recommendedName>
        <fullName evidence="16">PDZ domain-containing protein</fullName>
    </recommendedName>
</protein>
<feature type="transmembrane region" description="Helical" evidence="11">
    <location>
        <begin position="6"/>
        <end position="26"/>
    </location>
</feature>
<dbReference type="InterPro" id="IPR036034">
    <property type="entry name" value="PDZ_sf"/>
</dbReference>
<evidence type="ECO:0000256" key="7">
    <source>
        <dbReference type="ARBA" id="ARBA00022833"/>
    </source>
</evidence>
<feature type="transmembrane region" description="Helical" evidence="11">
    <location>
        <begin position="244"/>
        <end position="266"/>
    </location>
</feature>
<dbReference type="InterPro" id="IPR041489">
    <property type="entry name" value="PDZ_6"/>
</dbReference>
<sequence>MVPSFIIVLIVISLLIFVHELGHFLAAKKAGIKVEEFGFGYPPRLLGKKIGETIYSINLIPFGGFVRLLGQELSERKKLDKNQAKKAFFSKSKKKRALVLLAGIIGNLLLGILAFSIIYTKLGIPQKTGQIKIIEVAENSPAKESGLKSNDIILSLDGEKVNRVDKFIFLLEEKEVKESESGNEVLTNEEVVIETEKDFYVLKPRSNPPEGKGRLGVIVSDTENVFYPWWKMPFLAAFHGTKEALVWSLMILQGIFIMFGQLFSGITPQVAGPVGIIQLTSQAAQRGILDLIQFTGILSINLAVLNLLPFPALDGGHLVFLFLSRIIKEEKREKIEQKINLVGFILLLGLMVLVTIGDFSRIFKEFTPFTFLKGVFKVK</sequence>
<keyword evidence="7" id="KW-0862">Zinc</keyword>
<evidence type="ECO:0000256" key="4">
    <source>
        <dbReference type="ARBA" id="ARBA00022670"/>
    </source>
</evidence>
<dbReference type="InterPro" id="IPR008915">
    <property type="entry name" value="Peptidase_M50"/>
</dbReference>
<evidence type="ECO:0000313" key="15">
    <source>
        <dbReference type="Proteomes" id="UP000230093"/>
    </source>
</evidence>
<accession>A0A2H0W9K5</accession>
<dbReference type="PANTHER" id="PTHR42837:SF2">
    <property type="entry name" value="MEMBRANE METALLOPROTEASE ARASP2, CHLOROPLASTIC-RELATED"/>
    <property type="match status" value="1"/>
</dbReference>
<evidence type="ECO:0000256" key="8">
    <source>
        <dbReference type="ARBA" id="ARBA00022989"/>
    </source>
</evidence>
<feature type="transmembrane region" description="Helical" evidence="11">
    <location>
        <begin position="98"/>
        <end position="119"/>
    </location>
</feature>
<evidence type="ECO:0000259" key="13">
    <source>
        <dbReference type="Pfam" id="PF17820"/>
    </source>
</evidence>
<feature type="domain" description="Peptidase M50" evidence="12">
    <location>
        <begin position="8"/>
        <end position="349"/>
    </location>
</feature>
<dbReference type="Proteomes" id="UP000230093">
    <property type="component" value="Unassembled WGS sequence"/>
</dbReference>
<evidence type="ECO:0008006" key="16">
    <source>
        <dbReference type="Google" id="ProtNLM"/>
    </source>
</evidence>
<gene>
    <name evidence="14" type="ORF">COT75_02005</name>
</gene>
<evidence type="ECO:0000256" key="5">
    <source>
        <dbReference type="ARBA" id="ARBA00022692"/>
    </source>
</evidence>
<reference evidence="15" key="1">
    <citation type="submission" date="2017-09" db="EMBL/GenBank/DDBJ databases">
        <title>Depth-based differentiation of microbial function through sediment-hosted aquifers and enrichment of novel symbionts in the deep terrestrial subsurface.</title>
        <authorList>
            <person name="Probst A.J."/>
            <person name="Ladd B."/>
            <person name="Jarett J.K."/>
            <person name="Geller-Mcgrath D.E."/>
            <person name="Sieber C.M.K."/>
            <person name="Emerson J.B."/>
            <person name="Anantharaman K."/>
            <person name="Thomas B.C."/>
            <person name="Malmstrom R."/>
            <person name="Stieglmeier M."/>
            <person name="Klingl A."/>
            <person name="Woyke T."/>
            <person name="Ryan C.M."/>
            <person name="Banfield J.F."/>
        </authorList>
    </citation>
    <scope>NUCLEOTIDE SEQUENCE [LARGE SCALE GENOMIC DNA]</scope>
</reference>
<keyword evidence="8 11" id="KW-1133">Transmembrane helix</keyword>
<keyword evidence="4" id="KW-0645">Protease</keyword>
<dbReference type="GO" id="GO:0006508">
    <property type="term" value="P:proteolysis"/>
    <property type="evidence" value="ECO:0007669"/>
    <property type="project" value="UniProtKB-KW"/>
</dbReference>
<evidence type="ECO:0000256" key="10">
    <source>
        <dbReference type="ARBA" id="ARBA00023136"/>
    </source>
</evidence>
<evidence type="ECO:0000313" key="14">
    <source>
        <dbReference type="EMBL" id="PIS09333.1"/>
    </source>
</evidence>
<dbReference type="SUPFAM" id="SSF50156">
    <property type="entry name" value="PDZ domain-like"/>
    <property type="match status" value="1"/>
</dbReference>
<comment type="subcellular location">
    <subcellularLocation>
        <location evidence="2">Membrane</location>
        <topology evidence="2">Multi-pass membrane protein</topology>
    </subcellularLocation>
</comment>
<comment type="cofactor">
    <cofactor evidence="1">
        <name>Zn(2+)</name>
        <dbReference type="ChEBI" id="CHEBI:29105"/>
    </cofactor>
</comment>
<evidence type="ECO:0000256" key="3">
    <source>
        <dbReference type="ARBA" id="ARBA00007931"/>
    </source>
</evidence>
<evidence type="ECO:0000259" key="12">
    <source>
        <dbReference type="Pfam" id="PF02163"/>
    </source>
</evidence>
<dbReference type="PANTHER" id="PTHR42837">
    <property type="entry name" value="REGULATOR OF SIGMA-E PROTEASE RSEP"/>
    <property type="match status" value="1"/>
</dbReference>
<dbReference type="Gene3D" id="2.30.42.10">
    <property type="match status" value="1"/>
</dbReference>
<organism evidence="14 15">
    <name type="scientific">Candidatus Beckwithbacteria bacterium CG10_big_fil_rev_8_21_14_0_10_34_10</name>
    <dbReference type="NCBI Taxonomy" id="1974495"/>
    <lineage>
        <taxon>Bacteria</taxon>
        <taxon>Candidatus Beckwithiibacteriota</taxon>
    </lineage>
</organism>
<keyword evidence="10 11" id="KW-0472">Membrane</keyword>
<dbReference type="GO" id="GO:0016020">
    <property type="term" value="C:membrane"/>
    <property type="evidence" value="ECO:0007669"/>
    <property type="project" value="UniProtKB-SubCell"/>
</dbReference>
<feature type="transmembrane region" description="Helical" evidence="11">
    <location>
        <begin position="339"/>
        <end position="363"/>
    </location>
</feature>
<dbReference type="GO" id="GO:0004222">
    <property type="term" value="F:metalloendopeptidase activity"/>
    <property type="evidence" value="ECO:0007669"/>
    <property type="project" value="InterPro"/>
</dbReference>
<comment type="similarity">
    <text evidence="3">Belongs to the peptidase M50B family.</text>
</comment>
<dbReference type="InterPro" id="IPR004387">
    <property type="entry name" value="Pept_M50_Zn"/>
</dbReference>
<keyword evidence="6" id="KW-0378">Hydrolase</keyword>
<proteinExistence type="inferred from homology"/>
<keyword evidence="5 11" id="KW-0812">Transmembrane</keyword>
<evidence type="ECO:0000256" key="11">
    <source>
        <dbReference type="SAM" id="Phobius"/>
    </source>
</evidence>
<dbReference type="AlphaFoldDB" id="A0A2H0W9K5"/>
<evidence type="ECO:0000256" key="6">
    <source>
        <dbReference type="ARBA" id="ARBA00022801"/>
    </source>
</evidence>
<evidence type="ECO:0000256" key="1">
    <source>
        <dbReference type="ARBA" id="ARBA00001947"/>
    </source>
</evidence>
<keyword evidence="9" id="KW-0482">Metalloprotease</keyword>
<dbReference type="Pfam" id="PF17820">
    <property type="entry name" value="PDZ_6"/>
    <property type="match status" value="1"/>
</dbReference>
<evidence type="ECO:0000256" key="9">
    <source>
        <dbReference type="ARBA" id="ARBA00023049"/>
    </source>
</evidence>
<name>A0A2H0W9K5_9BACT</name>
<comment type="caution">
    <text evidence="14">The sequence shown here is derived from an EMBL/GenBank/DDBJ whole genome shotgun (WGS) entry which is preliminary data.</text>
</comment>
<feature type="domain" description="PDZ" evidence="13">
    <location>
        <begin position="134"/>
        <end position="173"/>
    </location>
</feature>
<dbReference type="CDD" id="cd06163">
    <property type="entry name" value="S2P-M50_PDZ_RseP-like"/>
    <property type="match status" value="1"/>
</dbReference>
<dbReference type="Pfam" id="PF02163">
    <property type="entry name" value="Peptidase_M50"/>
    <property type="match status" value="1"/>
</dbReference>
<dbReference type="EMBL" id="PEZT01000011">
    <property type="protein sequence ID" value="PIS09333.1"/>
    <property type="molecule type" value="Genomic_DNA"/>
</dbReference>